<dbReference type="EMBL" id="CADIJQ010000009">
    <property type="protein sequence ID" value="CAB3731926.1"/>
    <property type="molecule type" value="Genomic_DNA"/>
</dbReference>
<dbReference type="Proteomes" id="UP000494269">
    <property type="component" value="Unassembled WGS sequence"/>
</dbReference>
<gene>
    <name evidence="1" type="ORF">LMG3441_04756</name>
</gene>
<reference evidence="1 2" key="1">
    <citation type="submission" date="2020-04" db="EMBL/GenBank/DDBJ databases">
        <authorList>
            <person name="De Canck E."/>
        </authorList>
    </citation>
    <scope>NUCLEOTIDE SEQUENCE [LARGE SCALE GENOMIC DNA]</scope>
    <source>
        <strain evidence="1 2">LMG 3441</strain>
    </source>
</reference>
<organism evidence="1 2">
    <name type="scientific">Achromobacter kerstersii</name>
    <dbReference type="NCBI Taxonomy" id="1353890"/>
    <lineage>
        <taxon>Bacteria</taxon>
        <taxon>Pseudomonadati</taxon>
        <taxon>Pseudomonadota</taxon>
        <taxon>Betaproteobacteria</taxon>
        <taxon>Burkholderiales</taxon>
        <taxon>Alcaligenaceae</taxon>
        <taxon>Achromobacter</taxon>
    </lineage>
</organism>
<evidence type="ECO:0000313" key="2">
    <source>
        <dbReference type="Proteomes" id="UP000494269"/>
    </source>
</evidence>
<name>A0A6S7ARQ0_9BURK</name>
<proteinExistence type="predicted"/>
<protein>
    <submittedName>
        <fullName evidence="1">Uncharacterized protein</fullName>
    </submittedName>
</protein>
<dbReference type="AlphaFoldDB" id="A0A6S7ARQ0"/>
<accession>A0A6S7ARQ0</accession>
<sequence length="141" mass="15712">MLLHYDEYLELLQAKLPGNAATDSITAPLIRAPLAWAQSDLLTAAAKQDANLAHLASEDAHVPDDGTIPQDVLEKVIQNRWPLPRAWREYLKLSKQEVAARADISDRRYGELEDSFVRLSKRRKAMIADGLALQAAQLLAE</sequence>
<keyword evidence="2" id="KW-1185">Reference proteome</keyword>
<evidence type="ECO:0000313" key="1">
    <source>
        <dbReference type="EMBL" id="CAB3731926.1"/>
    </source>
</evidence>